<sequence>MVFKIRLMTIVFLQNISFIATKPK</sequence>
<name>A0A0A9BE83_ARUDO</name>
<accession>A0A0A9BE83</accession>
<reference evidence="1" key="2">
    <citation type="journal article" date="2015" name="Data Brief">
        <title>Shoot transcriptome of the giant reed, Arundo donax.</title>
        <authorList>
            <person name="Barrero R.A."/>
            <person name="Guerrero F.D."/>
            <person name="Moolhuijzen P."/>
            <person name="Goolsby J.A."/>
            <person name="Tidwell J."/>
            <person name="Bellgard S.E."/>
            <person name="Bellgard M.I."/>
        </authorList>
    </citation>
    <scope>NUCLEOTIDE SEQUENCE</scope>
    <source>
        <tissue evidence="1">Shoot tissue taken approximately 20 cm above the soil surface</tissue>
    </source>
</reference>
<dbReference type="EMBL" id="GBRH01236284">
    <property type="protein sequence ID" value="JAD61611.1"/>
    <property type="molecule type" value="Transcribed_RNA"/>
</dbReference>
<reference evidence="1" key="1">
    <citation type="submission" date="2014-09" db="EMBL/GenBank/DDBJ databases">
        <authorList>
            <person name="Magalhaes I.L.F."/>
            <person name="Oliveira U."/>
            <person name="Santos F.R."/>
            <person name="Vidigal T.H.D.A."/>
            <person name="Brescovit A.D."/>
            <person name="Santos A.J."/>
        </authorList>
    </citation>
    <scope>NUCLEOTIDE SEQUENCE</scope>
    <source>
        <tissue evidence="1">Shoot tissue taken approximately 20 cm above the soil surface</tissue>
    </source>
</reference>
<dbReference type="AlphaFoldDB" id="A0A0A9BE83"/>
<organism evidence="1">
    <name type="scientific">Arundo donax</name>
    <name type="common">Giant reed</name>
    <name type="synonym">Donax arundinaceus</name>
    <dbReference type="NCBI Taxonomy" id="35708"/>
    <lineage>
        <taxon>Eukaryota</taxon>
        <taxon>Viridiplantae</taxon>
        <taxon>Streptophyta</taxon>
        <taxon>Embryophyta</taxon>
        <taxon>Tracheophyta</taxon>
        <taxon>Spermatophyta</taxon>
        <taxon>Magnoliopsida</taxon>
        <taxon>Liliopsida</taxon>
        <taxon>Poales</taxon>
        <taxon>Poaceae</taxon>
        <taxon>PACMAD clade</taxon>
        <taxon>Arundinoideae</taxon>
        <taxon>Arundineae</taxon>
        <taxon>Arundo</taxon>
    </lineage>
</organism>
<evidence type="ECO:0000313" key="1">
    <source>
        <dbReference type="EMBL" id="JAD61611.1"/>
    </source>
</evidence>
<proteinExistence type="predicted"/>
<protein>
    <submittedName>
        <fullName evidence="1">Uncharacterized protein</fullName>
    </submittedName>
</protein>